<keyword evidence="1" id="KW-0472">Membrane</keyword>
<gene>
    <name evidence="2" type="ORF">HB762_05835</name>
</gene>
<dbReference type="EMBL" id="CP050470">
    <property type="protein sequence ID" value="UTZ30949.1"/>
    <property type="molecule type" value="Genomic_DNA"/>
</dbReference>
<evidence type="ECO:0000313" key="2">
    <source>
        <dbReference type="EMBL" id="UTZ30949.1"/>
    </source>
</evidence>
<keyword evidence="3" id="KW-1185">Reference proteome</keyword>
<evidence type="ECO:0008006" key="4">
    <source>
        <dbReference type="Google" id="ProtNLM"/>
    </source>
</evidence>
<feature type="transmembrane region" description="Helical" evidence="1">
    <location>
        <begin position="46"/>
        <end position="74"/>
    </location>
</feature>
<evidence type="ECO:0000313" key="3">
    <source>
        <dbReference type="Proteomes" id="UP001059912"/>
    </source>
</evidence>
<dbReference type="Proteomes" id="UP001059912">
    <property type="component" value="Chromosome 1"/>
</dbReference>
<accession>A0ABY5IA80</accession>
<name>A0ABY5IA80_9VIBR</name>
<sequence length="109" mass="11953">MDLGTTIVIFLFSVVLSSVFLWVGMKCSSVYAGIPLNSAYCSYFSIVKVCTFSTLAGLVPYIGFALSWVALFYFLKKETEAEVGELIIMVFISKVAAFFGLMFLVSVIA</sequence>
<keyword evidence="1" id="KW-0812">Transmembrane</keyword>
<evidence type="ECO:0000256" key="1">
    <source>
        <dbReference type="SAM" id="Phobius"/>
    </source>
</evidence>
<dbReference type="RefSeq" id="WP_255901080.1">
    <property type="nucleotide sequence ID" value="NZ_CP050463.1"/>
</dbReference>
<organism evidence="2 3">
    <name type="scientific">Vibrio campbellii</name>
    <dbReference type="NCBI Taxonomy" id="680"/>
    <lineage>
        <taxon>Bacteria</taxon>
        <taxon>Pseudomonadati</taxon>
        <taxon>Pseudomonadota</taxon>
        <taxon>Gammaproteobacteria</taxon>
        <taxon>Vibrionales</taxon>
        <taxon>Vibrionaceae</taxon>
        <taxon>Vibrio</taxon>
    </lineage>
</organism>
<proteinExistence type="predicted"/>
<protein>
    <recommendedName>
        <fullName evidence="4">Yip1 domain-containing protein</fullName>
    </recommendedName>
</protein>
<keyword evidence="1" id="KW-1133">Transmembrane helix</keyword>
<feature type="transmembrane region" description="Helical" evidence="1">
    <location>
        <begin position="86"/>
        <end position="108"/>
    </location>
</feature>
<feature type="transmembrane region" description="Helical" evidence="1">
    <location>
        <begin position="6"/>
        <end position="25"/>
    </location>
</feature>
<reference evidence="2" key="1">
    <citation type="submission" date="2020-03" db="EMBL/GenBank/DDBJ databases">
        <title>Five strains of Vibrio campbellii isolated from Mariana Trench.</title>
        <authorList>
            <person name="Liang J."/>
            <person name="Zhang X.-H."/>
        </authorList>
    </citation>
    <scope>NUCLEOTIDE SEQUENCE</scope>
    <source>
        <strain evidence="2">LJC013</strain>
    </source>
</reference>